<comment type="caution">
    <text evidence="2">The sequence shown here is derived from an EMBL/GenBank/DDBJ whole genome shotgun (WGS) entry which is preliminary data.</text>
</comment>
<reference evidence="2" key="1">
    <citation type="journal article" date="2014" name="Int. J. Syst. Evol. Microbiol.">
        <title>Complete genome sequence of Corynebacterium casei LMG S-19264T (=DSM 44701T), isolated from a smear-ripened cheese.</title>
        <authorList>
            <consortium name="US DOE Joint Genome Institute (JGI-PGF)"/>
            <person name="Walter F."/>
            <person name="Albersmeier A."/>
            <person name="Kalinowski J."/>
            <person name="Ruckert C."/>
        </authorList>
    </citation>
    <scope>NUCLEOTIDE SEQUENCE</scope>
    <source>
        <strain evidence="2">KCTC 12988</strain>
    </source>
</reference>
<dbReference type="Gene3D" id="2.60.120.200">
    <property type="match status" value="1"/>
</dbReference>
<evidence type="ECO:0000313" key="3">
    <source>
        <dbReference type="Proteomes" id="UP000644507"/>
    </source>
</evidence>
<dbReference type="EMBL" id="BMXI01000001">
    <property type="protein sequence ID" value="GHC42334.1"/>
    <property type="molecule type" value="Genomic_DNA"/>
</dbReference>
<proteinExistence type="predicted"/>
<evidence type="ECO:0008006" key="4">
    <source>
        <dbReference type="Google" id="ProtNLM"/>
    </source>
</evidence>
<evidence type="ECO:0000256" key="1">
    <source>
        <dbReference type="SAM" id="SignalP"/>
    </source>
</evidence>
<sequence>MKHIYVGGFTTLLIALGASAQTVIQFDDFEGLPDIPIQAKGVSLDPLGGDGAGGPGATLGTSYDSEDAVAVNAGIGWRDVSGSLNATAGDSVNSNARWDQLGSGDGGSGMRVRANTGAATLDSPMPLATLGANTVVMEFDVNLDDDHAYSIAIQYSADAAFTEPVTLATYTSDGTDNGGYLLGERVTITDGVDGVVFTDDAYFMIRRNPDTPTGNSNPTFHIFDNILITADTVDPVILSVSQVAGALDFSWESTAGYQYDLLSSTDLSTPPSEWLVHDDGAGLLEDIAASGTGSNSLVGVALSGEQRFFTLREEEVAPTVLLTADFEASDGSFTMTNKGTGSPWEFGLPDSEGPGGVVAGGSSGTTAWGTSLGDASTPESGSAGFYEVGTSTCLSTPVLDLTGFTISATLGFSQNMDFPADDTAEVYVVSDTTGEVIGTGAIFQAEDMDVNETDWETVSGIELPAEALGQAVRIEFRFSGDGGPTNDFLGWYIDDVSVEAR</sequence>
<reference evidence="2" key="2">
    <citation type="submission" date="2020-09" db="EMBL/GenBank/DDBJ databases">
        <authorList>
            <person name="Sun Q."/>
            <person name="Kim S."/>
        </authorList>
    </citation>
    <scope>NUCLEOTIDE SEQUENCE</scope>
    <source>
        <strain evidence="2">KCTC 12988</strain>
    </source>
</reference>
<dbReference type="Proteomes" id="UP000644507">
    <property type="component" value="Unassembled WGS sequence"/>
</dbReference>
<protein>
    <recommendedName>
        <fullName evidence="4">MAM domain-containing protein</fullName>
    </recommendedName>
</protein>
<organism evidence="2 3">
    <name type="scientific">Roseibacillus persicicus</name>
    <dbReference type="NCBI Taxonomy" id="454148"/>
    <lineage>
        <taxon>Bacteria</taxon>
        <taxon>Pseudomonadati</taxon>
        <taxon>Verrucomicrobiota</taxon>
        <taxon>Verrucomicrobiia</taxon>
        <taxon>Verrucomicrobiales</taxon>
        <taxon>Verrucomicrobiaceae</taxon>
        <taxon>Roseibacillus</taxon>
    </lineage>
</organism>
<accession>A0A918TEB6</accession>
<gene>
    <name evidence="2" type="ORF">GCM10007100_04150</name>
</gene>
<evidence type="ECO:0000313" key="2">
    <source>
        <dbReference type="EMBL" id="GHC42334.1"/>
    </source>
</evidence>
<feature type="signal peptide" evidence="1">
    <location>
        <begin position="1"/>
        <end position="20"/>
    </location>
</feature>
<dbReference type="AlphaFoldDB" id="A0A918TEB6"/>
<keyword evidence="3" id="KW-1185">Reference proteome</keyword>
<name>A0A918TEB6_9BACT</name>
<dbReference type="RefSeq" id="WP_189566877.1">
    <property type="nucleotide sequence ID" value="NZ_BMXI01000001.1"/>
</dbReference>
<feature type="chain" id="PRO_5037711332" description="MAM domain-containing protein" evidence="1">
    <location>
        <begin position="21"/>
        <end position="501"/>
    </location>
</feature>
<keyword evidence="1" id="KW-0732">Signal</keyword>